<dbReference type="EMBL" id="BAVR01000016">
    <property type="protein sequence ID" value="GAE88312.1"/>
    <property type="molecule type" value="Genomic_DNA"/>
</dbReference>
<dbReference type="Proteomes" id="UP000019109">
    <property type="component" value="Unassembled WGS sequence"/>
</dbReference>
<proteinExistence type="predicted"/>
<keyword evidence="2" id="KW-0378">Hydrolase</keyword>
<keyword evidence="3" id="KW-1185">Reference proteome</keyword>
<dbReference type="STRING" id="1294263.JCM21531_1747"/>
<keyword evidence="1" id="KW-1133">Transmembrane helix</keyword>
<evidence type="ECO:0000256" key="1">
    <source>
        <dbReference type="SAM" id="Phobius"/>
    </source>
</evidence>
<keyword evidence="1" id="KW-0812">Transmembrane</keyword>
<organism evidence="2 3">
    <name type="scientific">Acetivibrio straminisolvens JCM 21531</name>
    <dbReference type="NCBI Taxonomy" id="1294263"/>
    <lineage>
        <taxon>Bacteria</taxon>
        <taxon>Bacillati</taxon>
        <taxon>Bacillota</taxon>
        <taxon>Clostridia</taxon>
        <taxon>Eubacteriales</taxon>
        <taxon>Oscillospiraceae</taxon>
        <taxon>Acetivibrio</taxon>
    </lineage>
</organism>
<evidence type="ECO:0000313" key="2">
    <source>
        <dbReference type="EMBL" id="GAE88312.1"/>
    </source>
</evidence>
<gene>
    <name evidence="2" type="ORF">JCM21531_1747</name>
</gene>
<dbReference type="AlphaFoldDB" id="W4V564"/>
<feature type="transmembrane region" description="Helical" evidence="1">
    <location>
        <begin position="7"/>
        <end position="28"/>
    </location>
</feature>
<evidence type="ECO:0000313" key="3">
    <source>
        <dbReference type="Proteomes" id="UP000019109"/>
    </source>
</evidence>
<accession>W4V564</accession>
<sequence>MKKKVIGCFVIVLIMAVLAAIPLGYYFYYLKPNDNVVPAFAEGELILVVEGSK</sequence>
<protein>
    <submittedName>
        <fullName evidence="2">Spore peptidoglycan hydrolase</fullName>
    </submittedName>
</protein>
<dbReference type="RefSeq" id="WP_243467308.1">
    <property type="nucleotide sequence ID" value="NZ_BAVR01000016.1"/>
</dbReference>
<keyword evidence="1" id="KW-0472">Membrane</keyword>
<reference evidence="2" key="1">
    <citation type="journal article" date="2014" name="Genome Announc.">
        <title>Draft Genome Sequence of Clostridium straminisolvens Strain JCM 21531T, Isolated from a Cellulose-Degrading Bacterial Community.</title>
        <authorList>
            <person name="Yuki M."/>
            <person name="Oshima K."/>
            <person name="Suda W."/>
            <person name="Sakamoto M."/>
            <person name="Kitamura K."/>
            <person name="Iida T."/>
            <person name="Hattori M."/>
            <person name="Ohkuma M."/>
        </authorList>
    </citation>
    <scope>NUCLEOTIDE SEQUENCE [LARGE SCALE GENOMIC DNA]</scope>
    <source>
        <strain evidence="2">JCM 21531</strain>
    </source>
</reference>
<name>W4V564_9FIRM</name>
<comment type="caution">
    <text evidence="2">The sequence shown here is derived from an EMBL/GenBank/DDBJ whole genome shotgun (WGS) entry which is preliminary data.</text>
</comment>
<dbReference type="GO" id="GO:0016787">
    <property type="term" value="F:hydrolase activity"/>
    <property type="evidence" value="ECO:0007669"/>
    <property type="project" value="UniProtKB-KW"/>
</dbReference>